<dbReference type="EMBL" id="BGZK01000780">
    <property type="protein sequence ID" value="GBP60158.1"/>
    <property type="molecule type" value="Genomic_DNA"/>
</dbReference>
<evidence type="ECO:0000313" key="2">
    <source>
        <dbReference type="Proteomes" id="UP000299102"/>
    </source>
</evidence>
<sequence>MLLNSPLKSYLVVPDSISLSSPVACASPRELGGPPAPGAVGALPDELRAVLAGRPPARVLPRPRRAMVIYVCAADSQDCCAEKGALQVGVAARLRERARRRGWRIHVADLHWRSPLEQQRDHRFPVLCLAELARQCELGAVVPVLFLNAGLGTPLLPHTLECADFRAALAAAPSDDDRALLQKWYSLDESATPPCYRLARGAPARWRREMARALAVLVRTLPQEACDAYLTTVVEQVHGKYPIVFDLLVSFKM</sequence>
<name>A0A4C1X8M0_EUMVA</name>
<proteinExistence type="predicted"/>
<keyword evidence="2" id="KW-1185">Reference proteome</keyword>
<dbReference type="InterPro" id="IPR052752">
    <property type="entry name" value="NACHT-WD_repeat"/>
</dbReference>
<dbReference type="PANTHER" id="PTHR19871">
    <property type="entry name" value="BETA TRANSDUCIN-RELATED PROTEIN"/>
    <property type="match status" value="1"/>
</dbReference>
<organism evidence="1 2">
    <name type="scientific">Eumeta variegata</name>
    <name type="common">Bagworm moth</name>
    <name type="synonym">Eumeta japonica</name>
    <dbReference type="NCBI Taxonomy" id="151549"/>
    <lineage>
        <taxon>Eukaryota</taxon>
        <taxon>Metazoa</taxon>
        <taxon>Ecdysozoa</taxon>
        <taxon>Arthropoda</taxon>
        <taxon>Hexapoda</taxon>
        <taxon>Insecta</taxon>
        <taxon>Pterygota</taxon>
        <taxon>Neoptera</taxon>
        <taxon>Endopterygota</taxon>
        <taxon>Lepidoptera</taxon>
        <taxon>Glossata</taxon>
        <taxon>Ditrysia</taxon>
        <taxon>Tineoidea</taxon>
        <taxon>Psychidae</taxon>
        <taxon>Oiketicinae</taxon>
        <taxon>Eumeta</taxon>
    </lineage>
</organism>
<evidence type="ECO:0000313" key="1">
    <source>
        <dbReference type="EMBL" id="GBP60158.1"/>
    </source>
</evidence>
<dbReference type="Proteomes" id="UP000299102">
    <property type="component" value="Unassembled WGS sequence"/>
</dbReference>
<protein>
    <submittedName>
        <fullName evidence="1">NACHT and WD repeat domain-containing protein 2</fullName>
    </submittedName>
</protein>
<dbReference type="AlphaFoldDB" id="A0A4C1X8M0"/>
<dbReference type="STRING" id="151549.A0A4C1X8M0"/>
<reference evidence="1 2" key="1">
    <citation type="journal article" date="2019" name="Commun. Biol.">
        <title>The bagworm genome reveals a unique fibroin gene that provides high tensile strength.</title>
        <authorList>
            <person name="Kono N."/>
            <person name="Nakamura H."/>
            <person name="Ohtoshi R."/>
            <person name="Tomita M."/>
            <person name="Numata K."/>
            <person name="Arakawa K."/>
        </authorList>
    </citation>
    <scope>NUCLEOTIDE SEQUENCE [LARGE SCALE GENOMIC DNA]</scope>
</reference>
<comment type="caution">
    <text evidence="1">The sequence shown here is derived from an EMBL/GenBank/DDBJ whole genome shotgun (WGS) entry which is preliminary data.</text>
</comment>
<dbReference type="PANTHER" id="PTHR19871:SF37">
    <property type="entry name" value="GH25853P"/>
    <property type="match status" value="1"/>
</dbReference>
<accession>A0A4C1X8M0</accession>
<gene>
    <name evidence="1" type="primary">NWD2</name>
    <name evidence="1" type="ORF">EVAR_41848_1</name>
</gene>
<dbReference type="OrthoDB" id="6134417at2759"/>